<evidence type="ECO:0000313" key="2">
    <source>
        <dbReference type="Proteomes" id="UP001601058"/>
    </source>
</evidence>
<protein>
    <recommendedName>
        <fullName evidence="3">Spore coat protein</fullName>
    </recommendedName>
</protein>
<dbReference type="EMBL" id="JBIACJ010000001">
    <property type="protein sequence ID" value="MFE8694884.1"/>
    <property type="molecule type" value="Genomic_DNA"/>
</dbReference>
<reference evidence="1 2" key="1">
    <citation type="submission" date="2024-08" db="EMBL/GenBank/DDBJ databases">
        <title>Two novel Cytobacillus novel species.</title>
        <authorList>
            <person name="Liu G."/>
        </authorList>
    </citation>
    <scope>NUCLEOTIDE SEQUENCE [LARGE SCALE GENOMIC DNA]</scope>
    <source>
        <strain evidence="1 2">FJAT-53684</strain>
    </source>
</reference>
<comment type="caution">
    <text evidence="1">The sequence shown here is derived from an EMBL/GenBank/DDBJ whole genome shotgun (WGS) entry which is preliminary data.</text>
</comment>
<evidence type="ECO:0000313" key="1">
    <source>
        <dbReference type="EMBL" id="MFE8694884.1"/>
    </source>
</evidence>
<dbReference type="Proteomes" id="UP001601058">
    <property type="component" value="Unassembled WGS sequence"/>
</dbReference>
<organism evidence="1 2">
    <name type="scientific">Cytobacillus mangrovibacter</name>
    <dbReference type="NCBI Taxonomy" id="3299024"/>
    <lineage>
        <taxon>Bacteria</taxon>
        <taxon>Bacillati</taxon>
        <taxon>Bacillota</taxon>
        <taxon>Bacilli</taxon>
        <taxon>Bacillales</taxon>
        <taxon>Bacillaceae</taxon>
        <taxon>Cytobacillus</taxon>
    </lineage>
</organism>
<dbReference type="RefSeq" id="WP_389214025.1">
    <property type="nucleotide sequence ID" value="NZ_JBIACJ010000001.1"/>
</dbReference>
<name>A0ABW6JTR4_9BACI</name>
<evidence type="ECO:0008006" key="3">
    <source>
        <dbReference type="Google" id="ProtNLM"/>
    </source>
</evidence>
<gene>
    <name evidence="1" type="ORF">ACFYKT_00765</name>
</gene>
<proteinExistence type="predicted"/>
<sequence>MNQSLTQTEVENLRRIIGEHGMIANKLETYAGSAMDPELKTILLRDAQAAKQSQQQLLSFLH</sequence>
<accession>A0ABW6JTR4</accession>
<keyword evidence="2" id="KW-1185">Reference proteome</keyword>